<proteinExistence type="predicted"/>
<feature type="region of interest" description="Disordered" evidence="1">
    <location>
        <begin position="158"/>
        <end position="177"/>
    </location>
</feature>
<keyword evidence="3" id="KW-1185">Reference proteome</keyword>
<gene>
    <name evidence="2" type="ORF">M427DRAFT_386897</name>
</gene>
<evidence type="ECO:0000313" key="2">
    <source>
        <dbReference type="EMBL" id="KXS12925.1"/>
    </source>
</evidence>
<accession>A0A139A8Y4</accession>
<feature type="region of interest" description="Disordered" evidence="1">
    <location>
        <begin position="28"/>
        <end position="63"/>
    </location>
</feature>
<feature type="compositionally biased region" description="Basic and acidic residues" evidence="1">
    <location>
        <begin position="91"/>
        <end position="105"/>
    </location>
</feature>
<dbReference type="Proteomes" id="UP000070544">
    <property type="component" value="Unassembled WGS sequence"/>
</dbReference>
<evidence type="ECO:0000313" key="3">
    <source>
        <dbReference type="Proteomes" id="UP000070544"/>
    </source>
</evidence>
<organism evidence="2 3">
    <name type="scientific">Gonapodya prolifera (strain JEL478)</name>
    <name type="common">Monoblepharis prolifera</name>
    <dbReference type="NCBI Taxonomy" id="1344416"/>
    <lineage>
        <taxon>Eukaryota</taxon>
        <taxon>Fungi</taxon>
        <taxon>Fungi incertae sedis</taxon>
        <taxon>Chytridiomycota</taxon>
        <taxon>Chytridiomycota incertae sedis</taxon>
        <taxon>Monoblepharidomycetes</taxon>
        <taxon>Monoblepharidales</taxon>
        <taxon>Gonapodyaceae</taxon>
        <taxon>Gonapodya</taxon>
    </lineage>
</organism>
<name>A0A139A8Y4_GONPJ</name>
<feature type="region of interest" description="Disordered" evidence="1">
    <location>
        <begin position="91"/>
        <end position="130"/>
    </location>
</feature>
<evidence type="ECO:0000256" key="1">
    <source>
        <dbReference type="SAM" id="MobiDB-lite"/>
    </source>
</evidence>
<dbReference type="EMBL" id="KQ965783">
    <property type="protein sequence ID" value="KXS12925.1"/>
    <property type="molecule type" value="Genomic_DNA"/>
</dbReference>
<feature type="compositionally biased region" description="Basic and acidic residues" evidence="1">
    <location>
        <begin position="161"/>
        <end position="177"/>
    </location>
</feature>
<dbReference type="AlphaFoldDB" id="A0A139A8Y4"/>
<sequence length="177" mass="19409">MIACNASGNESHLLSNFLFCDDSDDDKVRFGRDPSDANGSWVAGRDDGRSRQASGPHDTLLDIPTPSLSPIAPSGPQRSHASTDATILRFESRPDTHHRAPHDITSRFPYGTEPKSFSSIPTDRSQDGCSHNERFRLTVPNTTSKNIRISIVPAGSSGMHLDSHARMDKTQPEVWSK</sequence>
<protein>
    <submittedName>
        <fullName evidence="2">Uncharacterized protein</fullName>
    </submittedName>
</protein>
<reference evidence="2 3" key="1">
    <citation type="journal article" date="2015" name="Genome Biol. Evol.">
        <title>Phylogenomic analyses indicate that early fungi evolved digesting cell walls of algal ancestors of land plants.</title>
        <authorList>
            <person name="Chang Y."/>
            <person name="Wang S."/>
            <person name="Sekimoto S."/>
            <person name="Aerts A.L."/>
            <person name="Choi C."/>
            <person name="Clum A."/>
            <person name="LaButti K.M."/>
            <person name="Lindquist E.A."/>
            <person name="Yee Ngan C."/>
            <person name="Ohm R.A."/>
            <person name="Salamov A.A."/>
            <person name="Grigoriev I.V."/>
            <person name="Spatafora J.W."/>
            <person name="Berbee M.L."/>
        </authorList>
    </citation>
    <scope>NUCLEOTIDE SEQUENCE [LARGE SCALE GENOMIC DNA]</scope>
    <source>
        <strain evidence="2 3">JEL478</strain>
    </source>
</reference>